<gene>
    <name evidence="8" type="ORF">AXF42_Ash003730</name>
</gene>
<evidence type="ECO:0000256" key="1">
    <source>
        <dbReference type="ARBA" id="ARBA00004613"/>
    </source>
</evidence>
<feature type="signal peptide" evidence="7">
    <location>
        <begin position="1"/>
        <end position="24"/>
    </location>
</feature>
<feature type="region of interest" description="Disordered" evidence="6">
    <location>
        <begin position="427"/>
        <end position="447"/>
    </location>
</feature>
<keyword evidence="3" id="KW-0964">Secreted</keyword>
<dbReference type="GO" id="GO:0005576">
    <property type="term" value="C:extracellular region"/>
    <property type="evidence" value="ECO:0007669"/>
    <property type="project" value="UniProtKB-SubCell"/>
</dbReference>
<keyword evidence="5 8" id="KW-0378">Hydrolase</keyword>
<dbReference type="GO" id="GO:0034480">
    <property type="term" value="F:phosphatidylcholine phospholipase C activity"/>
    <property type="evidence" value="ECO:0007669"/>
    <property type="project" value="UniProtKB-EC"/>
</dbReference>
<comment type="subcellular location">
    <subcellularLocation>
        <location evidence="1">Secreted</location>
    </subcellularLocation>
</comment>
<dbReference type="PANTHER" id="PTHR31956:SF1">
    <property type="entry name" value="NON-SPECIFIC PHOSPHOLIPASE C1"/>
    <property type="match status" value="1"/>
</dbReference>
<evidence type="ECO:0000256" key="4">
    <source>
        <dbReference type="ARBA" id="ARBA00022729"/>
    </source>
</evidence>
<dbReference type="InterPro" id="IPR007312">
    <property type="entry name" value="Phosphoesterase"/>
</dbReference>
<dbReference type="Pfam" id="PF04185">
    <property type="entry name" value="Phosphoesterase"/>
    <property type="match status" value="1"/>
</dbReference>
<keyword evidence="9" id="KW-1185">Reference proteome</keyword>
<evidence type="ECO:0000256" key="7">
    <source>
        <dbReference type="SAM" id="SignalP"/>
    </source>
</evidence>
<proteinExistence type="inferred from homology"/>
<keyword evidence="4 7" id="KW-0732">Signal</keyword>
<accession>A0A2I0AHR1</accession>
<dbReference type="EMBL" id="KZ451980">
    <property type="protein sequence ID" value="PKA55093.1"/>
    <property type="molecule type" value="Genomic_DNA"/>
</dbReference>
<dbReference type="SUPFAM" id="SSF53649">
    <property type="entry name" value="Alkaline phosphatase-like"/>
    <property type="match status" value="1"/>
</dbReference>
<dbReference type="FunFam" id="3.40.720.10:FF:000028">
    <property type="entry name" value="Non-specific phospholipase C1"/>
    <property type="match status" value="1"/>
</dbReference>
<dbReference type="InterPro" id="IPR017850">
    <property type="entry name" value="Alkaline_phosphatase_core_sf"/>
</dbReference>
<evidence type="ECO:0000256" key="3">
    <source>
        <dbReference type="ARBA" id="ARBA00022525"/>
    </source>
</evidence>
<dbReference type="Gene3D" id="3.40.720.10">
    <property type="entry name" value="Alkaline Phosphatase, subunit A"/>
    <property type="match status" value="2"/>
</dbReference>
<dbReference type="Proteomes" id="UP000236161">
    <property type="component" value="Unassembled WGS sequence"/>
</dbReference>
<sequence length="535" mass="60021">MERRLLRLHLLPFIFLYLVVSAHCVDLSWGKKKKHEIKGPIKTIVVVVMENRSFDHMLGWLKSSRPEIDGLTGRESNRLSVSDPSSPEIFVSNDAVFIDSDPGHSFQAIREQIFGSADASARPAMNGFAQQAASMGEGMDRTVMSGFAPENVPVYTALANEFALFDRWFASVPASTQPNRFYAHSATSHGAMSNVRHDLIHGFPQKTIFDSLDEEGLSFGIYYQNIPATLFFRSLRKLKHIFKFHNYKLTFRLHAKLGKLPNYAVIEQRYFDCDLFPANDDHPSHDVARGQRFVKEVYETLRASRQWNETALLITYDEHGGFYDHVPTPVEGVPSPDGIVGPEPYYFKFDRLGVRVPTFLISPWIDKGTVIHEPNGPTPYSKFEHSSIPATVKKLFNMNSNFLTKRDAWAGTFESYLSLRKTPRTDCPEKLPQVTRSLRPHGPKEDSSLSEFQEELIQLASQLNGDHVLNSYPHIGKSLTVGQANQYAEDAVARFLEAGRTALRAGANESAIVTMRPALTSRPAAGTSDPSVQVS</sequence>
<organism evidence="8 9">
    <name type="scientific">Apostasia shenzhenica</name>
    <dbReference type="NCBI Taxonomy" id="1088818"/>
    <lineage>
        <taxon>Eukaryota</taxon>
        <taxon>Viridiplantae</taxon>
        <taxon>Streptophyta</taxon>
        <taxon>Embryophyta</taxon>
        <taxon>Tracheophyta</taxon>
        <taxon>Spermatophyta</taxon>
        <taxon>Magnoliopsida</taxon>
        <taxon>Liliopsida</taxon>
        <taxon>Asparagales</taxon>
        <taxon>Orchidaceae</taxon>
        <taxon>Apostasioideae</taxon>
        <taxon>Apostasia</taxon>
    </lineage>
</organism>
<evidence type="ECO:0000256" key="5">
    <source>
        <dbReference type="ARBA" id="ARBA00022801"/>
    </source>
</evidence>
<evidence type="ECO:0000256" key="6">
    <source>
        <dbReference type="SAM" id="MobiDB-lite"/>
    </source>
</evidence>
<dbReference type="STRING" id="1088818.A0A2I0AHR1"/>
<comment type="similarity">
    <text evidence="2">Belongs to the bacterial phospholipase C family.</text>
</comment>
<dbReference type="FunFam" id="3.40.720.10:FF:000011">
    <property type="entry name" value="Non-specific phospholipase C1"/>
    <property type="match status" value="1"/>
</dbReference>
<evidence type="ECO:0000313" key="8">
    <source>
        <dbReference type="EMBL" id="PKA55093.1"/>
    </source>
</evidence>
<evidence type="ECO:0000313" key="9">
    <source>
        <dbReference type="Proteomes" id="UP000236161"/>
    </source>
</evidence>
<dbReference type="GO" id="GO:0009395">
    <property type="term" value="P:phospholipid catabolic process"/>
    <property type="evidence" value="ECO:0007669"/>
    <property type="project" value="TreeGrafter"/>
</dbReference>
<protein>
    <submittedName>
        <fullName evidence="8">Phospholipase C</fullName>
        <ecNumber evidence="8">3.1.4.3</ecNumber>
    </submittedName>
</protein>
<evidence type="ECO:0000256" key="2">
    <source>
        <dbReference type="ARBA" id="ARBA00009717"/>
    </source>
</evidence>
<dbReference type="PANTHER" id="PTHR31956">
    <property type="entry name" value="NON-SPECIFIC PHOSPHOLIPASE C4-RELATED"/>
    <property type="match status" value="1"/>
</dbReference>
<dbReference type="EC" id="3.1.4.3" evidence="8"/>
<reference evidence="8 9" key="1">
    <citation type="journal article" date="2017" name="Nature">
        <title>The Apostasia genome and the evolution of orchids.</title>
        <authorList>
            <person name="Zhang G.Q."/>
            <person name="Liu K.W."/>
            <person name="Li Z."/>
            <person name="Lohaus R."/>
            <person name="Hsiao Y.Y."/>
            <person name="Niu S.C."/>
            <person name="Wang J.Y."/>
            <person name="Lin Y.C."/>
            <person name="Xu Q."/>
            <person name="Chen L.J."/>
            <person name="Yoshida K."/>
            <person name="Fujiwara S."/>
            <person name="Wang Z.W."/>
            <person name="Zhang Y.Q."/>
            <person name="Mitsuda N."/>
            <person name="Wang M."/>
            <person name="Liu G.H."/>
            <person name="Pecoraro L."/>
            <person name="Huang H.X."/>
            <person name="Xiao X.J."/>
            <person name="Lin M."/>
            <person name="Wu X.Y."/>
            <person name="Wu W.L."/>
            <person name="Chen Y.Y."/>
            <person name="Chang S.B."/>
            <person name="Sakamoto S."/>
            <person name="Ohme-Takagi M."/>
            <person name="Yagi M."/>
            <person name="Zeng S.J."/>
            <person name="Shen C.Y."/>
            <person name="Yeh C.M."/>
            <person name="Luo Y.B."/>
            <person name="Tsai W.C."/>
            <person name="Van de Peer Y."/>
            <person name="Liu Z.J."/>
        </authorList>
    </citation>
    <scope>NUCLEOTIDE SEQUENCE [LARGE SCALE GENOMIC DNA]</scope>
    <source>
        <strain evidence="9">cv. Shenzhen</strain>
        <tissue evidence="8">Stem</tissue>
    </source>
</reference>
<dbReference type="OrthoDB" id="5135119at2759"/>
<dbReference type="AlphaFoldDB" id="A0A2I0AHR1"/>
<name>A0A2I0AHR1_9ASPA</name>
<feature type="chain" id="PRO_5014122175" evidence="7">
    <location>
        <begin position="25"/>
        <end position="535"/>
    </location>
</feature>